<protein>
    <submittedName>
        <fullName evidence="15">Vitamin B12 transporter</fullName>
    </submittedName>
</protein>
<keyword evidence="8" id="KW-0675">Receptor</keyword>
<dbReference type="RefSeq" id="WP_078813980.1">
    <property type="nucleotide sequence ID" value="NZ_FUYE01000008.1"/>
</dbReference>
<feature type="transmembrane region" description="Helical" evidence="12">
    <location>
        <begin position="7"/>
        <end position="27"/>
    </location>
</feature>
<dbReference type="SUPFAM" id="SSF56935">
    <property type="entry name" value="Porins"/>
    <property type="match status" value="1"/>
</dbReference>
<evidence type="ECO:0000256" key="8">
    <source>
        <dbReference type="ARBA" id="ARBA00023170"/>
    </source>
</evidence>
<evidence type="ECO:0000259" key="13">
    <source>
        <dbReference type="Pfam" id="PF00593"/>
    </source>
</evidence>
<dbReference type="PANTHER" id="PTHR30069">
    <property type="entry name" value="TONB-DEPENDENT OUTER MEMBRANE RECEPTOR"/>
    <property type="match status" value="1"/>
</dbReference>
<dbReference type="InterPro" id="IPR036942">
    <property type="entry name" value="Beta-barrel_TonB_sf"/>
</dbReference>
<keyword evidence="3 10" id="KW-1134">Transmembrane beta strand</keyword>
<keyword evidence="12" id="KW-1133">Transmembrane helix</keyword>
<dbReference type="PANTHER" id="PTHR30069:SF29">
    <property type="entry name" value="HEMOGLOBIN AND HEMOGLOBIN-HAPTOGLOBIN-BINDING PROTEIN 1-RELATED"/>
    <property type="match status" value="1"/>
</dbReference>
<evidence type="ECO:0000256" key="5">
    <source>
        <dbReference type="ARBA" id="ARBA00022729"/>
    </source>
</evidence>
<dbReference type="STRING" id="48467.SAMN02745166_02813"/>
<evidence type="ECO:0000256" key="4">
    <source>
        <dbReference type="ARBA" id="ARBA00022692"/>
    </source>
</evidence>
<dbReference type="InterPro" id="IPR037066">
    <property type="entry name" value="Plug_dom_sf"/>
</dbReference>
<keyword evidence="6 11" id="KW-0798">TonB box</keyword>
<evidence type="ECO:0000256" key="10">
    <source>
        <dbReference type="PROSITE-ProRule" id="PRU01360"/>
    </source>
</evidence>
<dbReference type="InterPro" id="IPR000531">
    <property type="entry name" value="Beta-barrel_TonB"/>
</dbReference>
<evidence type="ECO:0000313" key="16">
    <source>
        <dbReference type="Proteomes" id="UP000190774"/>
    </source>
</evidence>
<evidence type="ECO:0000256" key="12">
    <source>
        <dbReference type="SAM" id="Phobius"/>
    </source>
</evidence>
<dbReference type="PROSITE" id="PS52016">
    <property type="entry name" value="TONB_DEPENDENT_REC_3"/>
    <property type="match status" value="1"/>
</dbReference>
<evidence type="ECO:0000256" key="2">
    <source>
        <dbReference type="ARBA" id="ARBA00022448"/>
    </source>
</evidence>
<evidence type="ECO:0000256" key="3">
    <source>
        <dbReference type="ARBA" id="ARBA00022452"/>
    </source>
</evidence>
<evidence type="ECO:0000256" key="7">
    <source>
        <dbReference type="ARBA" id="ARBA00023136"/>
    </source>
</evidence>
<dbReference type="EMBL" id="FUYE01000008">
    <property type="protein sequence ID" value="SKA98602.1"/>
    <property type="molecule type" value="Genomic_DNA"/>
</dbReference>
<evidence type="ECO:0000259" key="14">
    <source>
        <dbReference type="Pfam" id="PF07715"/>
    </source>
</evidence>
<dbReference type="GO" id="GO:0009279">
    <property type="term" value="C:cell outer membrane"/>
    <property type="evidence" value="ECO:0007669"/>
    <property type="project" value="UniProtKB-SubCell"/>
</dbReference>
<name>A0A1T4Y9W7_9BACT</name>
<evidence type="ECO:0000256" key="1">
    <source>
        <dbReference type="ARBA" id="ARBA00004571"/>
    </source>
</evidence>
<dbReference type="GO" id="GO:0044718">
    <property type="term" value="P:siderophore transmembrane transport"/>
    <property type="evidence" value="ECO:0007669"/>
    <property type="project" value="TreeGrafter"/>
</dbReference>
<keyword evidence="7 10" id="KW-0472">Membrane</keyword>
<evidence type="ECO:0000256" key="11">
    <source>
        <dbReference type="RuleBase" id="RU003357"/>
    </source>
</evidence>
<proteinExistence type="inferred from homology"/>
<accession>A0A1T4Y9W7</accession>
<evidence type="ECO:0000256" key="6">
    <source>
        <dbReference type="ARBA" id="ARBA00023077"/>
    </source>
</evidence>
<dbReference type="Gene3D" id="2.170.130.10">
    <property type="entry name" value="TonB-dependent receptor, plug domain"/>
    <property type="match status" value="1"/>
</dbReference>
<keyword evidence="16" id="KW-1185">Reference proteome</keyword>
<keyword evidence="9 10" id="KW-0998">Cell outer membrane</keyword>
<comment type="subcellular location">
    <subcellularLocation>
        <location evidence="1 10">Cell outer membrane</location>
        <topology evidence="1 10">Multi-pass membrane protein</topology>
    </subcellularLocation>
</comment>
<sequence length="631" mass="70276">MTSKTYGLRSIIGTAGIAIAITPYLLLSAEPAREAAPETKDTKLLPEIVVTATKTETESWKTASSVTVIDREELERENYPTLVEALRRVPGLTLADRGGPGTITTVLMRGTKSEHTSLLINGRPIPMNLAGLYNIETTPLDNIQRIEVLRGPASSLYGGKTIGGVINIITRSGRGVEKPETTAFFEAGSYGSFREGVSTLGSAADLDWAFDFNRSDLQGQRINSQFQQTGGAGRVGYQITETLRFELDGNYYEAIVGNPGNRLANNPNVQLRTEYWNISPRLIWDTTENWRQTLTYSYNAFRQAATGSTSSFSPNNRITVETQFLEYQSEVKATDWWTLTAGAWFQDMGYDRFNDDTGIQDISQHETNWALYAQSQMEIAEGLNFVAGLRYDNYSDFEDAVTWRVGLSYRVPVLQTLLHANYGTAFSPPSPQDREPALFGNALLAKPERSRGYEVGFEQPIPAAKAKFSATYFHNDIEDTYQFDLSTFSLLAIGEARTRGVELGAEWQPLDQLGFYANYTYLDADDTLADLRLVRRPRHSISGGVIAKPVEDVTVSLSATYVMDREDFDPVTFAQTDLEDYLVARLSVAWRVHKNVELFARVENLFGDNYEEAAGFPAYDTGAYAGVKVRF</sequence>
<dbReference type="Pfam" id="PF07715">
    <property type="entry name" value="Plug"/>
    <property type="match status" value="1"/>
</dbReference>
<dbReference type="AlphaFoldDB" id="A0A1T4Y9W7"/>
<dbReference type="Gene3D" id="2.40.170.20">
    <property type="entry name" value="TonB-dependent receptor, beta-barrel domain"/>
    <property type="match status" value="1"/>
</dbReference>
<evidence type="ECO:0000256" key="9">
    <source>
        <dbReference type="ARBA" id="ARBA00023237"/>
    </source>
</evidence>
<keyword evidence="4 10" id="KW-0812">Transmembrane</keyword>
<reference evidence="16" key="1">
    <citation type="submission" date="2017-02" db="EMBL/GenBank/DDBJ databases">
        <authorList>
            <person name="Varghese N."/>
            <person name="Submissions S."/>
        </authorList>
    </citation>
    <scope>NUCLEOTIDE SEQUENCE [LARGE SCALE GENOMIC DNA]</scope>
    <source>
        <strain evidence="16">ATCC 700200</strain>
    </source>
</reference>
<comment type="similarity">
    <text evidence="10 11">Belongs to the TonB-dependent receptor family.</text>
</comment>
<dbReference type="Proteomes" id="UP000190774">
    <property type="component" value="Unassembled WGS sequence"/>
</dbReference>
<dbReference type="InterPro" id="IPR012910">
    <property type="entry name" value="Plug_dom"/>
</dbReference>
<organism evidence="15 16">
    <name type="scientific">Prosthecobacter debontii</name>
    <dbReference type="NCBI Taxonomy" id="48467"/>
    <lineage>
        <taxon>Bacteria</taxon>
        <taxon>Pseudomonadati</taxon>
        <taxon>Verrucomicrobiota</taxon>
        <taxon>Verrucomicrobiia</taxon>
        <taxon>Verrucomicrobiales</taxon>
        <taxon>Verrucomicrobiaceae</taxon>
        <taxon>Prosthecobacter</taxon>
    </lineage>
</organism>
<keyword evidence="5" id="KW-0732">Signal</keyword>
<dbReference type="CDD" id="cd01347">
    <property type="entry name" value="ligand_gated_channel"/>
    <property type="match status" value="1"/>
</dbReference>
<dbReference type="Pfam" id="PF00593">
    <property type="entry name" value="TonB_dep_Rec_b-barrel"/>
    <property type="match status" value="1"/>
</dbReference>
<dbReference type="OrthoDB" id="101167at2"/>
<feature type="domain" description="TonB-dependent receptor plug" evidence="14">
    <location>
        <begin position="61"/>
        <end position="165"/>
    </location>
</feature>
<keyword evidence="2 10" id="KW-0813">Transport</keyword>
<dbReference type="InterPro" id="IPR039426">
    <property type="entry name" value="TonB-dep_rcpt-like"/>
</dbReference>
<gene>
    <name evidence="15" type="ORF">SAMN02745166_02813</name>
</gene>
<feature type="domain" description="TonB-dependent receptor-like beta-barrel" evidence="13">
    <location>
        <begin position="223"/>
        <end position="605"/>
    </location>
</feature>
<evidence type="ECO:0000313" key="15">
    <source>
        <dbReference type="EMBL" id="SKA98602.1"/>
    </source>
</evidence>
<dbReference type="GO" id="GO:0015344">
    <property type="term" value="F:siderophore uptake transmembrane transporter activity"/>
    <property type="evidence" value="ECO:0007669"/>
    <property type="project" value="TreeGrafter"/>
</dbReference>